<gene>
    <name evidence="1" type="ORF">RF55_14358</name>
</gene>
<dbReference type="Pfam" id="PF05380">
    <property type="entry name" value="Peptidase_A17"/>
    <property type="match status" value="1"/>
</dbReference>
<accession>A0A0J7K8T9</accession>
<dbReference type="AlphaFoldDB" id="A0A0J7K8T9"/>
<keyword evidence="2" id="KW-1185">Reference proteome</keyword>
<dbReference type="STRING" id="67767.A0A0J7K8T9"/>
<dbReference type="OrthoDB" id="8057024at2759"/>
<dbReference type="PaxDb" id="67767-A0A0J7K8T9"/>
<comment type="caution">
    <text evidence="1">The sequence shown here is derived from an EMBL/GenBank/DDBJ whole genome shotgun (WGS) entry which is preliminary data.</text>
</comment>
<reference evidence="1 2" key="1">
    <citation type="submission" date="2015-04" db="EMBL/GenBank/DDBJ databases">
        <title>Lasius niger genome sequencing.</title>
        <authorList>
            <person name="Konorov E.A."/>
            <person name="Nikitin M.A."/>
            <person name="Kirill M.V."/>
            <person name="Chang P."/>
        </authorList>
    </citation>
    <scope>NUCLEOTIDE SEQUENCE [LARGE SCALE GENOMIC DNA]</scope>
    <source>
        <tissue evidence="1">Whole</tissue>
    </source>
</reference>
<dbReference type="InterPro" id="IPR008042">
    <property type="entry name" value="Retrotrans_Pao"/>
</dbReference>
<name>A0A0J7K8T9_LASNI</name>
<organism evidence="1 2">
    <name type="scientific">Lasius niger</name>
    <name type="common">Black garden ant</name>
    <dbReference type="NCBI Taxonomy" id="67767"/>
    <lineage>
        <taxon>Eukaryota</taxon>
        <taxon>Metazoa</taxon>
        <taxon>Ecdysozoa</taxon>
        <taxon>Arthropoda</taxon>
        <taxon>Hexapoda</taxon>
        <taxon>Insecta</taxon>
        <taxon>Pterygota</taxon>
        <taxon>Neoptera</taxon>
        <taxon>Endopterygota</taxon>
        <taxon>Hymenoptera</taxon>
        <taxon>Apocrita</taxon>
        <taxon>Aculeata</taxon>
        <taxon>Formicoidea</taxon>
        <taxon>Formicidae</taxon>
        <taxon>Formicinae</taxon>
        <taxon>Lasius</taxon>
        <taxon>Lasius</taxon>
    </lineage>
</organism>
<dbReference type="PANTHER" id="PTHR47331">
    <property type="entry name" value="PHD-TYPE DOMAIN-CONTAINING PROTEIN"/>
    <property type="match status" value="1"/>
</dbReference>
<proteinExistence type="predicted"/>
<evidence type="ECO:0000313" key="2">
    <source>
        <dbReference type="Proteomes" id="UP000036403"/>
    </source>
</evidence>
<evidence type="ECO:0000313" key="1">
    <source>
        <dbReference type="EMBL" id="KMQ86611.1"/>
    </source>
</evidence>
<dbReference type="Proteomes" id="UP000036403">
    <property type="component" value="Unassembled WGS sequence"/>
</dbReference>
<dbReference type="EMBL" id="LBMM01011810">
    <property type="protein sequence ID" value="KMQ86611.1"/>
    <property type="molecule type" value="Genomic_DNA"/>
</dbReference>
<protein>
    <submittedName>
        <fullName evidence="1">Integrase core domain protein</fullName>
    </submittedName>
</protein>
<sequence length="283" mass="32334">MVCSKTKIAPIKRLSIPRLELTAVLLLTRLIKNTLRALKLEDGSVTCWADSSVTLTWITAHPARWKDFVHNRVSAIHELLPNGTWRFVPGKDNPADCASRGLTPEHLSRHELWWKGPNWLSRSKSYWPSLGFTPAQDVDLEERPGTAMIAVTRQLLYWELLDRYSNLTKLLRITALCLQQAWFACEIEIISRNEQLPKSNPLVRLTPFLDQEGLLRVGGRLHNAHIDTESKHPFILPRGSLLNKLLVDDAHKRMLHGGTQITLAFIRRTYWIVGGRAPVRKHS</sequence>